<gene>
    <name evidence="4" type="ORF">PHISCL_01594</name>
</gene>
<keyword evidence="2" id="KW-0067">ATP-binding</keyword>
<dbReference type="OrthoDB" id="1700726at2759"/>
<dbReference type="Gene3D" id="3.40.50.12780">
    <property type="entry name" value="N-terminal domain of ligase-like"/>
    <property type="match status" value="1"/>
</dbReference>
<protein>
    <submittedName>
        <fullName evidence="4">Acyl-CoA synthetase</fullName>
    </submittedName>
</protein>
<keyword evidence="5" id="KW-1185">Reference proteome</keyword>
<name>A0A3A2ZSE4_9EURO</name>
<accession>A0A3A2ZSE4</accession>
<dbReference type="GO" id="GO:0004467">
    <property type="term" value="F:long-chain fatty acid-CoA ligase activity"/>
    <property type="evidence" value="ECO:0007669"/>
    <property type="project" value="TreeGrafter"/>
</dbReference>
<evidence type="ECO:0000313" key="5">
    <source>
        <dbReference type="Proteomes" id="UP000266188"/>
    </source>
</evidence>
<organism evidence="4 5">
    <name type="scientific">Aspergillus sclerotialis</name>
    <dbReference type="NCBI Taxonomy" id="2070753"/>
    <lineage>
        <taxon>Eukaryota</taxon>
        <taxon>Fungi</taxon>
        <taxon>Dikarya</taxon>
        <taxon>Ascomycota</taxon>
        <taxon>Pezizomycotina</taxon>
        <taxon>Eurotiomycetes</taxon>
        <taxon>Eurotiomycetidae</taxon>
        <taxon>Eurotiales</taxon>
        <taxon>Aspergillaceae</taxon>
        <taxon>Aspergillus</taxon>
        <taxon>Aspergillus subgen. Polypaecilum</taxon>
    </lineage>
</organism>
<evidence type="ECO:0000256" key="1">
    <source>
        <dbReference type="ARBA" id="ARBA00022741"/>
    </source>
</evidence>
<keyword evidence="1" id="KW-0547">Nucleotide-binding</keyword>
<dbReference type="GO" id="GO:0005524">
    <property type="term" value="F:ATP binding"/>
    <property type="evidence" value="ECO:0007669"/>
    <property type="project" value="UniProtKB-KW"/>
</dbReference>
<dbReference type="InterPro" id="IPR042099">
    <property type="entry name" value="ANL_N_sf"/>
</dbReference>
<evidence type="ECO:0000256" key="2">
    <source>
        <dbReference type="ARBA" id="ARBA00022840"/>
    </source>
</evidence>
<proteinExistence type="predicted"/>
<dbReference type="PANTHER" id="PTHR43272:SF33">
    <property type="entry name" value="AMP-BINDING DOMAIN-CONTAINING PROTEIN-RELATED"/>
    <property type="match status" value="1"/>
</dbReference>
<dbReference type="EMBL" id="MVGC01000030">
    <property type="protein sequence ID" value="RJE26069.1"/>
    <property type="molecule type" value="Genomic_DNA"/>
</dbReference>
<feature type="domain" description="AMP-dependent synthetase/ligase" evidence="3">
    <location>
        <begin position="84"/>
        <end position="512"/>
    </location>
</feature>
<dbReference type="InterPro" id="IPR000873">
    <property type="entry name" value="AMP-dep_synth/lig_dom"/>
</dbReference>
<dbReference type="AlphaFoldDB" id="A0A3A2ZSE4"/>
<dbReference type="GO" id="GO:0016020">
    <property type="term" value="C:membrane"/>
    <property type="evidence" value="ECO:0007669"/>
    <property type="project" value="TreeGrafter"/>
</dbReference>
<dbReference type="InterPro" id="IPR020845">
    <property type="entry name" value="AMP-binding_CS"/>
</dbReference>
<dbReference type="Proteomes" id="UP000266188">
    <property type="component" value="Unassembled WGS sequence"/>
</dbReference>
<dbReference type="PANTHER" id="PTHR43272">
    <property type="entry name" value="LONG-CHAIN-FATTY-ACID--COA LIGASE"/>
    <property type="match status" value="1"/>
</dbReference>
<evidence type="ECO:0000259" key="3">
    <source>
        <dbReference type="Pfam" id="PF00501"/>
    </source>
</evidence>
<evidence type="ECO:0000313" key="4">
    <source>
        <dbReference type="EMBL" id="RJE26069.1"/>
    </source>
</evidence>
<dbReference type="GO" id="GO:0005783">
    <property type="term" value="C:endoplasmic reticulum"/>
    <property type="evidence" value="ECO:0007669"/>
    <property type="project" value="TreeGrafter"/>
</dbReference>
<reference evidence="5" key="1">
    <citation type="submission" date="2017-02" db="EMBL/GenBank/DDBJ databases">
        <authorList>
            <person name="Tafer H."/>
            <person name="Lopandic K."/>
        </authorList>
    </citation>
    <scope>NUCLEOTIDE SEQUENCE [LARGE SCALE GENOMIC DNA]</scope>
    <source>
        <strain evidence="5">CBS 366.77</strain>
    </source>
</reference>
<comment type="caution">
    <text evidence="4">The sequence shown here is derived from an EMBL/GenBank/DDBJ whole genome shotgun (WGS) entry which is preliminary data.</text>
</comment>
<dbReference type="Pfam" id="PF00501">
    <property type="entry name" value="AMP-binding"/>
    <property type="match status" value="1"/>
</dbReference>
<dbReference type="STRING" id="2070753.A0A3A2ZSE4"/>
<dbReference type="SUPFAM" id="SSF56801">
    <property type="entry name" value="Acetyl-CoA synthetase-like"/>
    <property type="match status" value="1"/>
</dbReference>
<dbReference type="PROSITE" id="PS00455">
    <property type="entry name" value="AMP_BINDING"/>
    <property type="match status" value="1"/>
</dbReference>
<sequence>MFFSQPPHLAHAEELRQEPPKGTPFSVALPGTEQPGRSRVYRVWNGQKELLKSLDPQVITAHDMFESTANRLPKNHCLGWRPYNPATKTFGQYQWIDYQTVQRRRAAFGSGLRELHNKHNCGKPGQYGIGLWCQNRPEWQITDLACMSQNLYSVSIYDVLSADATEYIINHADLRCVVTSLPHIPTLLKLKPSMPNLKIIVSLDPLDAGEQAGHSKAALLQSMAAGHDVSIYSMDQVEELGASVNHPYKLPGPSDYVTINYTSGTTGPPKGVVLTHENAVAATSCALTSCPQSSGDTMVSYLPLAHIYARLTEHAAFWAGARIGYFHGNIVELVDDLKLLKPTGFMSVPRLYSRFGNAIRAATIDQPGFKGALSRHIVSTKMANIKNVDPQKASVKHALYDRIWAKKVAAALGLERAKFMVSGSAPLDPSLHNFLRVALGADISQGYGLTETYAMASVQSFNDVTAGNCGRLALCTEACLVSLPDMEYSVDDKPHPRGELLLRGPNVFREYFKNPEETAKVVTEDGWFRTGDVCTVDEMGRFIIIDRRKNVLKLAQGEYISPERLEGVYLSELGYFAQGYIHGDSLQTYLVAIFGVQPDTFAPFASKVLGRNISPTDIEAIKSVLNDDKLRKAVLRDLERVAKKHKLAGYERIKNCSLMVDPFTIENNLLTPTLKLKRPPTTKMYRQLLDELYAQAAAEESAPKAKL</sequence>